<accession>A0ABC9SDD8</accession>
<evidence type="ECO:0000313" key="2">
    <source>
        <dbReference type="Proteomes" id="UP000012166"/>
    </source>
</evidence>
<evidence type="ECO:0000313" key="1">
    <source>
        <dbReference type="EMBL" id="EMN15815.1"/>
    </source>
</evidence>
<name>A0ABC9SDD8_LEPBO</name>
<dbReference type="Proteomes" id="UP000012166">
    <property type="component" value="Unassembled WGS sequence"/>
</dbReference>
<protein>
    <submittedName>
        <fullName evidence="1">Uncharacterized protein</fullName>
    </submittedName>
</protein>
<dbReference type="EMBL" id="AHMS02000044">
    <property type="protein sequence ID" value="EMN15815.1"/>
    <property type="molecule type" value="Genomic_DNA"/>
</dbReference>
<organism evidence="1 2">
    <name type="scientific">Leptospira borgpetersenii str. Brem 328</name>
    <dbReference type="NCBI Taxonomy" id="1049780"/>
    <lineage>
        <taxon>Bacteria</taxon>
        <taxon>Pseudomonadati</taxon>
        <taxon>Spirochaetota</taxon>
        <taxon>Spirochaetia</taxon>
        <taxon>Leptospirales</taxon>
        <taxon>Leptospiraceae</taxon>
        <taxon>Leptospira</taxon>
    </lineage>
</organism>
<comment type="caution">
    <text evidence="1">The sequence shown here is derived from an EMBL/GenBank/DDBJ whole genome shotgun (WGS) entry which is preliminary data.</text>
</comment>
<dbReference type="AlphaFoldDB" id="A0ABC9SDD8"/>
<reference evidence="1 2" key="1">
    <citation type="submission" date="2013-01" db="EMBL/GenBank/DDBJ databases">
        <authorList>
            <person name="Harkins D.M."/>
            <person name="Durkin A.S."/>
            <person name="Brinkac L.M."/>
            <person name="Haft D.H."/>
            <person name="Selengut J.D."/>
            <person name="Sanka R."/>
            <person name="DePew J."/>
            <person name="Purushe J."/>
            <person name="Hartskeerl R.A."/>
            <person name="Ahmed A."/>
            <person name="van der Linden H."/>
            <person name="Goris M.G.A."/>
            <person name="Vinetz J.M."/>
            <person name="Sutton G.G."/>
            <person name="Nierman W.C."/>
            <person name="Fouts D.E."/>
        </authorList>
    </citation>
    <scope>NUCLEOTIDE SEQUENCE [LARGE SCALE GENOMIC DNA]</scope>
    <source>
        <strain evidence="1 2">Brem 328</strain>
    </source>
</reference>
<sequence>MIRIGVLSKDKVFLRWLLLGFVEIDNLFQNKSSSRLLQKTGSDNFGTPLNRLLIRKGACKLLLFF</sequence>
<gene>
    <name evidence="1" type="ORF">LEP1GSC056_3121</name>
</gene>
<proteinExistence type="predicted"/>